<gene>
    <name evidence="3" type="ORF">EVEC_LOCUS4185</name>
</gene>
<dbReference type="Proteomes" id="UP000274131">
    <property type="component" value="Unassembled WGS sequence"/>
</dbReference>
<feature type="region of interest" description="Disordered" evidence="1">
    <location>
        <begin position="406"/>
        <end position="428"/>
    </location>
</feature>
<evidence type="ECO:0000313" key="4">
    <source>
        <dbReference type="Proteomes" id="UP000274131"/>
    </source>
</evidence>
<feature type="compositionally biased region" description="Basic and acidic residues" evidence="1">
    <location>
        <begin position="462"/>
        <end position="489"/>
    </location>
</feature>
<dbReference type="WBParaSite" id="EVEC_0000447701-mRNA-1">
    <property type="protein sequence ID" value="EVEC_0000447701-mRNA-1"/>
    <property type="gene ID" value="EVEC_0000447701"/>
</dbReference>
<sequence>MFPREIDSVLMLYRFDAKGDLVVYGPDKGKLVLDLLYDTGRLHLPEYCCWLTYRYRTETQRGKVGVACEKCPEKGRNFLICKVKYENPEISQDTTPAPNFTRLLAPCGFIGKGFVLLRERDRTPYCYFPVSRDQEHHMYQKENITKLMMAFPGVFRTKIFKGYDDHLKTCQQFGAELFTFDSENELMALTRGNFSTLAQTHILTGFRLNSSRQLIIPNDVDIKFAKIYYDLQLRGCEVYEECCFTLGRTYVQRAEKRVPGKVRCSTVTSDTVLLKCKGFTQLSARTEMRSNYPRIPKTPPPETSELLPKPDETQPNIDTNYPHSNVPLPGPAWKTGSELLKKDDSGTDYYFVTFLMCVICSLLSLSGAIFIRFREQITERLRSLRKKEPIEYDKVDKEQHLYYEATEQKDFQDRYSTPPGRRRSLDAPNYASLDVPSYASLDVPSYALFDNPKYGRFVEETREAIRIQRPPEKSRRPEGGMTPDRDMISDRSMSPDRGMISDRSMTPDRGRMPDRSMTPEAGRRPERGRGPGRGKELERGRGSKKIRQPENELQEIYYDSTR</sequence>
<dbReference type="AlphaFoldDB" id="A0A0N4V361"/>
<reference evidence="5" key="1">
    <citation type="submission" date="2017-02" db="UniProtKB">
        <authorList>
            <consortium name="WormBaseParasite"/>
        </authorList>
    </citation>
    <scope>IDENTIFICATION</scope>
</reference>
<dbReference type="EMBL" id="UXUI01007788">
    <property type="protein sequence ID" value="VDD89434.1"/>
    <property type="molecule type" value="Genomic_DNA"/>
</dbReference>
<evidence type="ECO:0000313" key="5">
    <source>
        <dbReference type="WBParaSite" id="EVEC_0000447701-mRNA-1"/>
    </source>
</evidence>
<feature type="compositionally biased region" description="Basic and acidic residues" evidence="1">
    <location>
        <begin position="521"/>
        <end position="541"/>
    </location>
</feature>
<organism evidence="5">
    <name type="scientific">Enterobius vermicularis</name>
    <name type="common">Human pinworm</name>
    <dbReference type="NCBI Taxonomy" id="51028"/>
    <lineage>
        <taxon>Eukaryota</taxon>
        <taxon>Metazoa</taxon>
        <taxon>Ecdysozoa</taxon>
        <taxon>Nematoda</taxon>
        <taxon>Chromadorea</taxon>
        <taxon>Rhabditida</taxon>
        <taxon>Spirurina</taxon>
        <taxon>Oxyuridomorpha</taxon>
        <taxon>Oxyuroidea</taxon>
        <taxon>Oxyuridae</taxon>
        <taxon>Enterobius</taxon>
    </lineage>
</organism>
<feature type="compositionally biased region" description="Basic and acidic residues" evidence="1">
    <location>
        <begin position="505"/>
        <end position="514"/>
    </location>
</feature>
<name>A0A0N4V361_ENTVE</name>
<proteinExistence type="predicted"/>
<keyword evidence="2" id="KW-0812">Transmembrane</keyword>
<evidence type="ECO:0000313" key="3">
    <source>
        <dbReference type="EMBL" id="VDD89434.1"/>
    </source>
</evidence>
<keyword evidence="2" id="KW-0472">Membrane</keyword>
<evidence type="ECO:0000256" key="2">
    <source>
        <dbReference type="SAM" id="Phobius"/>
    </source>
</evidence>
<evidence type="ECO:0000256" key="1">
    <source>
        <dbReference type="SAM" id="MobiDB-lite"/>
    </source>
</evidence>
<feature type="transmembrane region" description="Helical" evidence="2">
    <location>
        <begin position="349"/>
        <end position="373"/>
    </location>
</feature>
<protein>
    <submittedName>
        <fullName evidence="3 5">Uncharacterized protein</fullName>
    </submittedName>
</protein>
<feature type="region of interest" description="Disordered" evidence="1">
    <location>
        <begin position="289"/>
        <end position="314"/>
    </location>
</feature>
<keyword evidence="2" id="KW-1133">Transmembrane helix</keyword>
<reference evidence="3 4" key="2">
    <citation type="submission" date="2018-10" db="EMBL/GenBank/DDBJ databases">
        <authorList>
            <consortium name="Pathogen Informatics"/>
        </authorList>
    </citation>
    <scope>NUCLEOTIDE SEQUENCE [LARGE SCALE GENOMIC DNA]</scope>
</reference>
<keyword evidence="4" id="KW-1185">Reference proteome</keyword>
<accession>A0A0N4V361</accession>
<feature type="region of interest" description="Disordered" evidence="1">
    <location>
        <begin position="462"/>
        <end position="562"/>
    </location>
</feature>